<name>A0ABD1Q540_9LAMI</name>
<dbReference type="InterPro" id="IPR046796">
    <property type="entry name" value="Transposase_32_dom"/>
</dbReference>
<protein>
    <recommendedName>
        <fullName evidence="2">Putative plant transposon protein domain-containing protein</fullName>
    </recommendedName>
</protein>
<dbReference type="EMBL" id="JBFOLK010000012">
    <property type="protein sequence ID" value="KAL2471305.1"/>
    <property type="molecule type" value="Genomic_DNA"/>
</dbReference>
<evidence type="ECO:0000313" key="4">
    <source>
        <dbReference type="Proteomes" id="UP001604336"/>
    </source>
</evidence>
<feature type="domain" description="Putative plant transposon protein" evidence="2">
    <location>
        <begin position="65"/>
        <end position="241"/>
    </location>
</feature>
<organism evidence="3 4">
    <name type="scientific">Abeliophyllum distichum</name>
    <dbReference type="NCBI Taxonomy" id="126358"/>
    <lineage>
        <taxon>Eukaryota</taxon>
        <taxon>Viridiplantae</taxon>
        <taxon>Streptophyta</taxon>
        <taxon>Embryophyta</taxon>
        <taxon>Tracheophyta</taxon>
        <taxon>Spermatophyta</taxon>
        <taxon>Magnoliopsida</taxon>
        <taxon>eudicotyledons</taxon>
        <taxon>Gunneridae</taxon>
        <taxon>Pentapetalae</taxon>
        <taxon>asterids</taxon>
        <taxon>lamiids</taxon>
        <taxon>Lamiales</taxon>
        <taxon>Oleaceae</taxon>
        <taxon>Forsythieae</taxon>
        <taxon>Abeliophyllum</taxon>
    </lineage>
</organism>
<evidence type="ECO:0000259" key="2">
    <source>
        <dbReference type="Pfam" id="PF20167"/>
    </source>
</evidence>
<proteinExistence type="predicted"/>
<dbReference type="Pfam" id="PF20167">
    <property type="entry name" value="Transposase_32"/>
    <property type="match status" value="1"/>
</dbReference>
<reference evidence="4" key="1">
    <citation type="submission" date="2024-07" db="EMBL/GenBank/DDBJ databases">
        <title>Two chromosome-level genome assemblies of Korean endemic species Abeliophyllum distichum and Forsythia ovata (Oleaceae).</title>
        <authorList>
            <person name="Jang H."/>
        </authorList>
    </citation>
    <scope>NUCLEOTIDE SEQUENCE [LARGE SCALE GENOMIC DNA]</scope>
</reference>
<evidence type="ECO:0000313" key="3">
    <source>
        <dbReference type="EMBL" id="KAL2471305.1"/>
    </source>
</evidence>
<comment type="caution">
    <text evidence="3">The sequence shown here is derived from an EMBL/GenBank/DDBJ whole genome shotgun (WGS) entry which is preliminary data.</text>
</comment>
<accession>A0ABD1Q540</accession>
<dbReference type="AlphaFoldDB" id="A0ABD1Q540"/>
<sequence>MPQMKMAAKRSMSERPPSSSSSKEEDPQTKWIDRRPILIGKNVDLASYTFDAPSFNFKNLFVGTGWVPILTLNDKVYPAIVKDFYTNMNLSSGTGITCILRNKRVKITQELICSILHLEDGGIHLYTTKIIPHIEEYNPVEACCRVTEKHFEAAIRLNSNQLTLLCHVLHNIITHIIVPRKGHLDEVNHYDVFLLDSILRGRKLDFSYIMIQYISCVLSGTRAKALPYGMILTKIFQHFKVSVRDSVVLLPKATDTINTLTLKRMKIFKEDGQWVAKSKSFDDDSGPFTLSFEGEEMDIDKDESPLRPHLQRPSSSTSGFIEDHFHLLDGQIDSLTSSVEGLHNTAKDLRQTMETLQSSVDGMTSLLHALHAHLDAVLPPHPPLED</sequence>
<feature type="region of interest" description="Disordered" evidence="1">
    <location>
        <begin position="1"/>
        <end position="29"/>
    </location>
</feature>
<gene>
    <name evidence="3" type="ORF">Adt_39441</name>
</gene>
<evidence type="ECO:0000256" key="1">
    <source>
        <dbReference type="SAM" id="MobiDB-lite"/>
    </source>
</evidence>
<dbReference type="Proteomes" id="UP001604336">
    <property type="component" value="Unassembled WGS sequence"/>
</dbReference>
<keyword evidence="4" id="KW-1185">Reference proteome</keyword>